<dbReference type="Proteomes" id="UP001153678">
    <property type="component" value="Unassembled WGS sequence"/>
</dbReference>
<keyword evidence="4" id="KW-1185">Reference proteome</keyword>
<dbReference type="EMBL" id="CAMKVN010000008">
    <property type="protein sequence ID" value="CAI2161619.1"/>
    <property type="molecule type" value="Genomic_DNA"/>
</dbReference>
<gene>
    <name evidence="3" type="ORF">FWILDA_LOCUS142</name>
</gene>
<evidence type="ECO:0000256" key="1">
    <source>
        <dbReference type="SAM" id="Coils"/>
    </source>
</evidence>
<feature type="region of interest" description="Disordered" evidence="2">
    <location>
        <begin position="106"/>
        <end position="125"/>
    </location>
</feature>
<reference evidence="3" key="1">
    <citation type="submission" date="2022-08" db="EMBL/GenBank/DDBJ databases">
        <authorList>
            <person name="Kallberg Y."/>
            <person name="Tangrot J."/>
            <person name="Rosling A."/>
        </authorList>
    </citation>
    <scope>NUCLEOTIDE SEQUENCE</scope>
    <source>
        <strain evidence="3">Wild A</strain>
    </source>
</reference>
<name>A0A9W4WT28_9GLOM</name>
<sequence>MLKQIKEREFGEVNRLVNNLRKKTEEFLKKYSKSEKEAISALELVEKKKELEKDLSKEKSQLREIISTIKTLENEESESKTKYQICQEREKDLEIADYSNLDKLNISEDPQEESSIQVQIEIPPK</sequence>
<dbReference type="AlphaFoldDB" id="A0A9W4WT28"/>
<feature type="coiled-coil region" evidence="1">
    <location>
        <begin position="17"/>
        <end position="75"/>
    </location>
</feature>
<evidence type="ECO:0000313" key="4">
    <source>
        <dbReference type="Proteomes" id="UP001153678"/>
    </source>
</evidence>
<proteinExistence type="predicted"/>
<keyword evidence="1" id="KW-0175">Coiled coil</keyword>
<organism evidence="3 4">
    <name type="scientific">Funneliformis geosporum</name>
    <dbReference type="NCBI Taxonomy" id="1117311"/>
    <lineage>
        <taxon>Eukaryota</taxon>
        <taxon>Fungi</taxon>
        <taxon>Fungi incertae sedis</taxon>
        <taxon>Mucoromycota</taxon>
        <taxon>Glomeromycotina</taxon>
        <taxon>Glomeromycetes</taxon>
        <taxon>Glomerales</taxon>
        <taxon>Glomeraceae</taxon>
        <taxon>Funneliformis</taxon>
    </lineage>
</organism>
<protein>
    <submittedName>
        <fullName evidence="3">15275_t:CDS:1</fullName>
    </submittedName>
</protein>
<evidence type="ECO:0000313" key="3">
    <source>
        <dbReference type="EMBL" id="CAI2161619.1"/>
    </source>
</evidence>
<comment type="caution">
    <text evidence="3">The sequence shown here is derived from an EMBL/GenBank/DDBJ whole genome shotgun (WGS) entry which is preliminary data.</text>
</comment>
<accession>A0A9W4WT28</accession>
<evidence type="ECO:0000256" key="2">
    <source>
        <dbReference type="SAM" id="MobiDB-lite"/>
    </source>
</evidence>